<dbReference type="Gene3D" id="3.30.1490.300">
    <property type="match status" value="1"/>
</dbReference>
<sequence>MSWFRRWKRRRASVPTVGMQILKEGLALVAVTPGSHRALSVCEVIPHGGKPESGAFIDLVAERIETLGLKSAMTNVVLGHDDYQLLLVEAPNVPQAELREAVKWKVKDLVALPLEELVIDVITLPEDSSRNKAPLLYVVAAKRRLVEQIIEFVPNVGLELNAIDIVDMALRNLGAELADEERSIAMVHLHNGIGKLTLTRVGNLYLSRRFDIDYRGGLMDELPAEPLLLELQRSLDYFERQMGQSPPTKVWLSGLYLGAEKIEDSLRQGLSVDIGAFDLSLLTETETLSEVVPTLHDESLWQQCLPSIGVALREGEA</sequence>
<name>A0AA37WPV8_9GAMM</name>
<dbReference type="EMBL" id="BSPD01000058">
    <property type="protein sequence ID" value="GLS26707.1"/>
    <property type="molecule type" value="Genomic_DNA"/>
</dbReference>
<protein>
    <recommendedName>
        <fullName evidence="3">MSHA biogenesis protein MshI</fullName>
    </recommendedName>
</protein>
<comment type="caution">
    <text evidence="1">The sequence shown here is derived from an EMBL/GenBank/DDBJ whole genome shotgun (WGS) entry which is preliminary data.</text>
</comment>
<dbReference type="AlphaFoldDB" id="A0AA37WPV8"/>
<evidence type="ECO:0000313" key="1">
    <source>
        <dbReference type="EMBL" id="GLS26707.1"/>
    </source>
</evidence>
<evidence type="ECO:0000313" key="2">
    <source>
        <dbReference type="Proteomes" id="UP001156870"/>
    </source>
</evidence>
<gene>
    <name evidence="1" type="ORF">GCM10007877_24240</name>
</gene>
<dbReference type="Proteomes" id="UP001156870">
    <property type="component" value="Unassembled WGS sequence"/>
</dbReference>
<accession>A0AA37WPV8</accession>
<dbReference type="InterPro" id="IPR043129">
    <property type="entry name" value="ATPase_NBD"/>
</dbReference>
<evidence type="ECO:0008006" key="3">
    <source>
        <dbReference type="Google" id="ProtNLM"/>
    </source>
</evidence>
<dbReference type="RefSeq" id="WP_232595412.1">
    <property type="nucleotide sequence ID" value="NZ_BSPD01000058.1"/>
</dbReference>
<proteinExistence type="predicted"/>
<reference evidence="1 2" key="1">
    <citation type="journal article" date="2014" name="Int. J. Syst. Evol. Microbiol.">
        <title>Complete genome sequence of Corynebacterium casei LMG S-19264T (=DSM 44701T), isolated from a smear-ripened cheese.</title>
        <authorList>
            <consortium name="US DOE Joint Genome Institute (JGI-PGF)"/>
            <person name="Walter F."/>
            <person name="Albersmeier A."/>
            <person name="Kalinowski J."/>
            <person name="Ruckert C."/>
        </authorList>
    </citation>
    <scope>NUCLEOTIDE SEQUENCE [LARGE SCALE GENOMIC DNA]</scope>
    <source>
        <strain evidence="1 2">NBRC 110095</strain>
    </source>
</reference>
<dbReference type="SUPFAM" id="SSF53067">
    <property type="entry name" value="Actin-like ATPase domain"/>
    <property type="match status" value="1"/>
</dbReference>
<organism evidence="1 2">
    <name type="scientific">Marinibactrum halimedae</name>
    <dbReference type="NCBI Taxonomy" id="1444977"/>
    <lineage>
        <taxon>Bacteria</taxon>
        <taxon>Pseudomonadati</taxon>
        <taxon>Pseudomonadota</taxon>
        <taxon>Gammaproteobacteria</taxon>
        <taxon>Cellvibrionales</taxon>
        <taxon>Cellvibrionaceae</taxon>
        <taxon>Marinibactrum</taxon>
    </lineage>
</organism>
<dbReference type="Gene3D" id="3.30.420.40">
    <property type="match status" value="2"/>
</dbReference>
<keyword evidence="2" id="KW-1185">Reference proteome</keyword>